<organism evidence="3 4">
    <name type="scientific">Metabacillus lacus</name>
    <dbReference type="NCBI Taxonomy" id="1983721"/>
    <lineage>
        <taxon>Bacteria</taxon>
        <taxon>Bacillati</taxon>
        <taxon>Bacillota</taxon>
        <taxon>Bacilli</taxon>
        <taxon>Bacillales</taxon>
        <taxon>Bacillaceae</taxon>
        <taxon>Metabacillus</taxon>
    </lineage>
</organism>
<comment type="caution">
    <text evidence="3">The sequence shown here is derived from an EMBL/GenBank/DDBJ whole genome shotgun (WGS) entry which is preliminary data.</text>
</comment>
<evidence type="ECO:0000256" key="1">
    <source>
        <dbReference type="SAM" id="Coils"/>
    </source>
</evidence>
<dbReference type="SUPFAM" id="SSF52540">
    <property type="entry name" value="P-loop containing nucleoside triphosphate hydrolases"/>
    <property type="match status" value="1"/>
</dbReference>
<feature type="coiled-coil region" evidence="1">
    <location>
        <begin position="900"/>
        <end position="934"/>
    </location>
</feature>
<dbReference type="EMBL" id="WKKI01000009">
    <property type="protein sequence ID" value="MRX71964.1"/>
    <property type="molecule type" value="Genomic_DNA"/>
</dbReference>
<evidence type="ECO:0000313" key="3">
    <source>
        <dbReference type="EMBL" id="MRX71964.1"/>
    </source>
</evidence>
<dbReference type="OrthoDB" id="9776649at2"/>
<evidence type="ECO:0000313" key="4">
    <source>
        <dbReference type="Proteomes" id="UP000448867"/>
    </source>
</evidence>
<sequence length="1416" mass="166085">MSLRVKPVKNRWELSRIGIFNYWYYGYQEFHFKDGRLLLRGQNGSGKSVTMQSVITFLLDGNKHPSRLDPFGSKDRKMRDYLLGEKHVSKIEERIGYLFLEYHKPGTNQYMTTGFGLEAKKDATSLHSEWGFVIYNPFKRIGDGENDLKLYKEEKINGKLEQIPLIQSDFKKELGLDGEVASGQEEYQELINKHVFGFPDIEGLKKFTWLLVQLKSPKLSKSFNPSTVCEILTNSLPELSEEELTPLTDTIESLDYIEKEILETERDLKSISKLNKAYDNYNSVVLLEKSHYYLEAKKELDKIQKLKKEKEKELSDVETSLSNTTTSIKQIKIELEALKSEEKSLKNEDVFTLKEEEVTVRDNIKTYQNEYSEKNNRLENKKKEERDIKSKINDLDYEHSNLQKEMKTVIEELDYFGGETKLQHHENLSAHFLRQIEDSDYDFTLWENQMNSYHDILKKIKVKLDAHQKLIQDRDNINNQILQLEKTIEKENKEQNRLGDIVDEKRAELQDDIDEWFSLIELLDFSESEKQNIIRLIMGLYETVSADEIKEIVDTKYSQVKEQISSDLFNLNNESNDAKIKLEELKEQKEKLINQPDIEPEWHKDKEEALLYLDESKIPFLPFYAAVEFKENVSQEKRGLLESVIFESGLLQSLIVPENYSEMVSQHIPVITQLYKREDNILQYFEIIEGNGVQKNDVASILEGISILENSESFILESGQYKSGFIHGQSANYGEAKYIGQLARKKNKEKYLEKLDNAIIEISNQIEMLEKKVIQAKNKQSSVKEEYTNFPIFSILRSAVEAIENKIKEIENIYLKNLQQLNDNSKKFIEKIKVSYSEIKEEAVDIELNIELNIFTKAVDFMTEYKVNFANLKNHYDKSISTKERLNEQQALSDRTLEDIEILTDEVIAAEQKKDKFVKRLEDIEKQLKMKNADEILSRIEYVVQRLEELPNTLFKYGQEEQKLKSNQENILNSIKNQVDTLATCEKILLIWQQLFKEELGYGYYSDLIKDDDEQDTIILAKDIYTKLKEEFGTDNKFSSIENIKQNAKNRLDRNFNEELAILIQYNMLKKEIMSSIQEPSNQREEEKIRLIKSVSSRYLIELEYEQHKRNPYEVAEKLENHLQIQKDLLTEKDKELFEQIMIDSIGDIIKNKVQDAEFWINEMNSFMKRTDNTNGLLFQIKWIPNGKDDKEDHLEPRKLMEYLKRDYSLLSQPEKDAISKHFRKKVQYAKNRKEIDEHKEEPLLTIIKYILDYRRWFSFEIQCKLGQENLKPLTNTRFNQFSGGEKALAMYTPLLSAVHSRLKEAKADAPRIISLDEAFAGVDDKNIEQMFSLVQNLDFDYIMNSQALWGCYPKVDSLSIYELLRPLDAPYVGVARYEWDGRNKVYIHEDIHVEQDGSDNTESKKGIEQLSLLGE</sequence>
<keyword evidence="4" id="KW-1185">Reference proteome</keyword>
<feature type="region of interest" description="Disordered" evidence="2">
    <location>
        <begin position="1397"/>
        <end position="1416"/>
    </location>
</feature>
<feature type="coiled-coil region" evidence="1">
    <location>
        <begin position="467"/>
        <end position="494"/>
    </location>
</feature>
<gene>
    <name evidence="3" type="ORF">GJU40_07230</name>
</gene>
<dbReference type="Gene3D" id="3.40.50.300">
    <property type="entry name" value="P-loop containing nucleotide triphosphate hydrolases"/>
    <property type="match status" value="1"/>
</dbReference>
<feature type="coiled-coil region" evidence="1">
    <location>
        <begin position="568"/>
        <end position="595"/>
    </location>
</feature>
<accession>A0A7X2IYI1</accession>
<dbReference type="Pfam" id="PF13558">
    <property type="entry name" value="SbcC_Walker_B"/>
    <property type="match status" value="1"/>
</dbReference>
<feature type="coiled-coil region" evidence="1">
    <location>
        <begin position="293"/>
        <end position="412"/>
    </location>
</feature>
<name>A0A7X2IYI1_9BACI</name>
<proteinExistence type="predicted"/>
<dbReference type="InterPro" id="IPR027417">
    <property type="entry name" value="P-loop_NTPase"/>
</dbReference>
<dbReference type="Proteomes" id="UP000448867">
    <property type="component" value="Unassembled WGS sequence"/>
</dbReference>
<dbReference type="NCBIfam" id="TIGR02680">
    <property type="entry name" value="TIGR02680 family protein"/>
    <property type="match status" value="1"/>
</dbReference>
<keyword evidence="1" id="KW-0175">Coiled coil</keyword>
<protein>
    <submittedName>
        <fullName evidence="3">TIGR02680 family protein</fullName>
    </submittedName>
</protein>
<dbReference type="InterPro" id="IPR013496">
    <property type="entry name" value="CHP02680"/>
</dbReference>
<evidence type="ECO:0000256" key="2">
    <source>
        <dbReference type="SAM" id="MobiDB-lite"/>
    </source>
</evidence>
<reference evidence="3 4" key="1">
    <citation type="submission" date="2019-11" db="EMBL/GenBank/DDBJ databases">
        <title>Bacillus lacus genome.</title>
        <authorList>
            <person name="Allen C.J."/>
            <person name="Newman J.D."/>
        </authorList>
    </citation>
    <scope>NUCLEOTIDE SEQUENCE [LARGE SCALE GENOMIC DNA]</scope>
    <source>
        <strain evidence="3 4">KCTC 33946</strain>
    </source>
</reference>
<feature type="compositionally biased region" description="Basic and acidic residues" evidence="2">
    <location>
        <begin position="1397"/>
        <end position="1408"/>
    </location>
</feature>
<feature type="coiled-coil region" evidence="1">
    <location>
        <begin position="752"/>
        <end position="813"/>
    </location>
</feature>